<dbReference type="Proteomes" id="UP000475862">
    <property type="component" value="Unassembled WGS sequence"/>
</dbReference>
<keyword evidence="2" id="KW-1185">Reference proteome</keyword>
<gene>
    <name evidence="1" type="ORF">AGLY_002728</name>
</gene>
<dbReference type="AlphaFoldDB" id="A0A6G0U1H4"/>
<protein>
    <submittedName>
        <fullName evidence="1">Uncharacterized protein</fullName>
    </submittedName>
</protein>
<name>A0A6G0U1H4_APHGL</name>
<proteinExistence type="predicted"/>
<reference evidence="1 2" key="1">
    <citation type="submission" date="2019-08" db="EMBL/GenBank/DDBJ databases">
        <title>The genome of the soybean aphid Biotype 1, its phylome, world population structure and adaptation to the North American continent.</title>
        <authorList>
            <person name="Giordano R."/>
            <person name="Donthu R.K."/>
            <person name="Hernandez A.G."/>
            <person name="Wright C.L."/>
            <person name="Zimin A.V."/>
        </authorList>
    </citation>
    <scope>NUCLEOTIDE SEQUENCE [LARGE SCALE GENOMIC DNA]</scope>
    <source>
        <tissue evidence="1">Whole aphids</tissue>
    </source>
</reference>
<evidence type="ECO:0000313" key="2">
    <source>
        <dbReference type="Proteomes" id="UP000475862"/>
    </source>
</evidence>
<organism evidence="1 2">
    <name type="scientific">Aphis glycines</name>
    <name type="common">Soybean aphid</name>
    <dbReference type="NCBI Taxonomy" id="307491"/>
    <lineage>
        <taxon>Eukaryota</taxon>
        <taxon>Metazoa</taxon>
        <taxon>Ecdysozoa</taxon>
        <taxon>Arthropoda</taxon>
        <taxon>Hexapoda</taxon>
        <taxon>Insecta</taxon>
        <taxon>Pterygota</taxon>
        <taxon>Neoptera</taxon>
        <taxon>Paraneoptera</taxon>
        <taxon>Hemiptera</taxon>
        <taxon>Sternorrhyncha</taxon>
        <taxon>Aphidomorpha</taxon>
        <taxon>Aphidoidea</taxon>
        <taxon>Aphididae</taxon>
        <taxon>Aphidini</taxon>
        <taxon>Aphis</taxon>
        <taxon>Aphis</taxon>
    </lineage>
</organism>
<accession>A0A6G0U1H4</accession>
<comment type="caution">
    <text evidence="1">The sequence shown here is derived from an EMBL/GenBank/DDBJ whole genome shotgun (WGS) entry which is preliminary data.</text>
</comment>
<feature type="non-terminal residue" evidence="1">
    <location>
        <position position="1"/>
    </location>
</feature>
<sequence length="189" mass="21033">SHNIQYITISHICSIHQALPRASLFHIYKAPLVLLATFHLLQVFCNIDITVMQPGHLLQSHDAKPKTATIHSVDVETMANKLYSIIDQISQFHISGLKSELLLMSKSPGFIPENFVRIIYPRIHDILATAICTVNTLAVITGSLASTLILTSLFLDTQYNIQGIFQSKLNQTASCPMTGDTLMSLNMYH</sequence>
<evidence type="ECO:0000313" key="1">
    <source>
        <dbReference type="EMBL" id="KAE9542817.1"/>
    </source>
</evidence>
<dbReference type="EMBL" id="VYZN01000009">
    <property type="protein sequence ID" value="KAE9542817.1"/>
    <property type="molecule type" value="Genomic_DNA"/>
</dbReference>